<dbReference type="Proteomes" id="UP000317496">
    <property type="component" value="Chromosome"/>
</dbReference>
<name>A0A516GZM7_9PROT</name>
<protein>
    <recommendedName>
        <fullName evidence="1">Bbp19-like phage domain-containing protein</fullName>
    </recommendedName>
</protein>
<evidence type="ECO:0000313" key="2">
    <source>
        <dbReference type="EMBL" id="QDO96790.1"/>
    </source>
</evidence>
<dbReference type="RefSeq" id="WP_144067771.1">
    <property type="nucleotide sequence ID" value="NZ_CP041636.1"/>
</dbReference>
<dbReference type="KEGG" id="fer:FNB15_05630"/>
<sequence length="75" mass="8366">MSDMMSGPLQGDLASAFARCFRGSDGERVLMHLRRITIERRPAPDCSEAELRHLEGQRHLAAYIQQLVARGQLGS</sequence>
<dbReference type="EMBL" id="CP041636">
    <property type="protein sequence ID" value="QDO96790.1"/>
    <property type="molecule type" value="Genomic_DNA"/>
</dbReference>
<dbReference type="OrthoDB" id="8450036at2"/>
<evidence type="ECO:0000313" key="3">
    <source>
        <dbReference type="Proteomes" id="UP000317496"/>
    </source>
</evidence>
<dbReference type="Pfam" id="PF25181">
    <property type="entry name" value="Phage_Bbp19"/>
    <property type="match status" value="1"/>
</dbReference>
<gene>
    <name evidence="2" type="ORF">FNB15_05630</name>
</gene>
<organism evidence="2 3">
    <name type="scientific">Ferrovibrio terrae</name>
    <dbReference type="NCBI Taxonomy" id="2594003"/>
    <lineage>
        <taxon>Bacteria</taxon>
        <taxon>Pseudomonadati</taxon>
        <taxon>Pseudomonadota</taxon>
        <taxon>Alphaproteobacteria</taxon>
        <taxon>Rhodospirillales</taxon>
        <taxon>Rhodospirillaceae</taxon>
        <taxon>Ferrovibrio</taxon>
    </lineage>
</organism>
<proteinExistence type="predicted"/>
<feature type="domain" description="Bbp19-like phage" evidence="1">
    <location>
        <begin position="17"/>
        <end position="67"/>
    </location>
</feature>
<reference evidence="2 3" key="1">
    <citation type="submission" date="2019-07" db="EMBL/GenBank/DDBJ databases">
        <title>Genome sequencing for Ferrovibrio sp. K5.</title>
        <authorList>
            <person name="Park S.-J."/>
        </authorList>
    </citation>
    <scope>NUCLEOTIDE SEQUENCE [LARGE SCALE GENOMIC DNA]</scope>
    <source>
        <strain evidence="2 3">K5</strain>
    </source>
</reference>
<dbReference type="AlphaFoldDB" id="A0A516GZM7"/>
<evidence type="ECO:0000259" key="1">
    <source>
        <dbReference type="Pfam" id="PF25181"/>
    </source>
</evidence>
<accession>A0A516GZM7</accession>
<dbReference type="InterPro" id="IPR057447">
    <property type="entry name" value="Bbp19-like_phage"/>
</dbReference>
<keyword evidence="3" id="KW-1185">Reference proteome</keyword>